<comment type="catalytic activity">
    <reaction evidence="3">
        <text>a quinone + NADH + 5 H(+)(in) = a quinol + NAD(+) + 4 H(+)(out)</text>
        <dbReference type="Rhea" id="RHEA:57888"/>
        <dbReference type="ChEBI" id="CHEBI:15378"/>
        <dbReference type="ChEBI" id="CHEBI:24646"/>
        <dbReference type="ChEBI" id="CHEBI:57540"/>
        <dbReference type="ChEBI" id="CHEBI:57945"/>
        <dbReference type="ChEBI" id="CHEBI:132124"/>
    </reaction>
</comment>
<keyword evidence="3" id="KW-1003">Cell membrane</keyword>
<keyword evidence="3" id="KW-0520">NAD</keyword>
<keyword evidence="3" id="KW-0472">Membrane</keyword>
<keyword evidence="3" id="KW-0874">Quinone</keyword>
<dbReference type="Proteomes" id="UP000616779">
    <property type="component" value="Unassembled WGS sequence"/>
</dbReference>
<protein>
    <recommendedName>
        <fullName evidence="3">NADH-quinone oxidoreductase subunit C</fullName>
        <ecNumber evidence="3">7.1.1.-</ecNumber>
    </recommendedName>
    <alternativeName>
        <fullName evidence="3">NADH dehydrogenase I subunit C</fullName>
    </alternativeName>
    <alternativeName>
        <fullName evidence="3">NDH-1 subunit C</fullName>
    </alternativeName>
</protein>
<feature type="domain" description="NADH:ubiquinone oxidoreductase 30kDa subunit" evidence="5">
    <location>
        <begin position="226"/>
        <end position="341"/>
    </location>
</feature>
<dbReference type="SUPFAM" id="SSF143243">
    <property type="entry name" value="Nqo5-like"/>
    <property type="match status" value="1"/>
</dbReference>
<name>A0ABX1XUE5_9BACL</name>
<feature type="compositionally biased region" description="Basic and acidic residues" evidence="4">
    <location>
        <begin position="1"/>
        <end position="23"/>
    </location>
</feature>
<sequence length="347" mass="36662">MSDEKKPEEKVDPSPTADGKKVNESPLEEAIAEVGDLTPEARASKTPLSADVQAAVDRAAEKQAADPAAQTTSEPSDAPAAELAERAAGSGDAGAAKGSDAAVSANAPAASDAAAERAAARAARQAARAAAEPTGDPASAGTVAPASADAGDEEKAAKAQAAAEARAARASARGAKTESAEPEAPKEPSPNQPLLDRLVAILKADVGEDAVVDAFINERDAHRPYVVIHSSRWLQAALTLRDHEELRCNYLRNLSGVDQETHLEVAYHLLSLTHKHEYCVKVKTDREQPSIPSVAPVWATADWNEREVYDLLGIDFPGHPNLVRIMMPDDWVGHPLRKDYEPLDPEV</sequence>
<feature type="compositionally biased region" description="Low complexity" evidence="4">
    <location>
        <begin position="158"/>
        <end position="174"/>
    </location>
</feature>
<dbReference type="EMBL" id="WHOA01000069">
    <property type="protein sequence ID" value="NOU71453.1"/>
    <property type="molecule type" value="Genomic_DNA"/>
</dbReference>
<dbReference type="NCBIfam" id="TIGR01961">
    <property type="entry name" value="NuoC_fam"/>
    <property type="match status" value="1"/>
</dbReference>
<evidence type="ECO:0000256" key="3">
    <source>
        <dbReference type="HAMAP-Rule" id="MF_01357"/>
    </source>
</evidence>
<comment type="subunit">
    <text evidence="3">NDH-1 is composed of 14 different subunits. Subunits NuoB, C, D, E, F, and G constitute the peripheral sector of the complex.</text>
</comment>
<evidence type="ECO:0000313" key="7">
    <source>
        <dbReference type="Proteomes" id="UP000616779"/>
    </source>
</evidence>
<proteinExistence type="inferred from homology"/>
<evidence type="ECO:0000256" key="4">
    <source>
        <dbReference type="SAM" id="MobiDB-lite"/>
    </source>
</evidence>
<feature type="compositionally biased region" description="Low complexity" evidence="4">
    <location>
        <begin position="120"/>
        <end position="131"/>
    </location>
</feature>
<evidence type="ECO:0000256" key="1">
    <source>
        <dbReference type="ARBA" id="ARBA00007569"/>
    </source>
</evidence>
<comment type="function">
    <text evidence="3">NDH-1 shuttles electrons from NADH, via FMN and iron-sulfur (Fe-S) centers, to quinones in the respiratory chain. The immediate electron acceptor for the enzyme in this species is believed to be a menaquinone. Couples the redox reaction to proton translocation (for every two electrons transferred, four hydrogen ions are translocated across the cytoplasmic membrane), and thus conserves the redox energy in a proton gradient.</text>
</comment>
<evidence type="ECO:0000313" key="6">
    <source>
        <dbReference type="EMBL" id="NOU71453.1"/>
    </source>
</evidence>
<dbReference type="HAMAP" id="MF_01357">
    <property type="entry name" value="NDH1_NuoC"/>
    <property type="match status" value="1"/>
</dbReference>
<dbReference type="EC" id="7.1.1.-" evidence="3"/>
<evidence type="ECO:0000259" key="5">
    <source>
        <dbReference type="Pfam" id="PF00329"/>
    </source>
</evidence>
<organism evidence="6 7">
    <name type="scientific">Paenibacillus phytorum</name>
    <dbReference type="NCBI Taxonomy" id="2654977"/>
    <lineage>
        <taxon>Bacteria</taxon>
        <taxon>Bacillati</taxon>
        <taxon>Bacillota</taxon>
        <taxon>Bacilli</taxon>
        <taxon>Bacillales</taxon>
        <taxon>Paenibacillaceae</taxon>
        <taxon>Paenibacillus</taxon>
    </lineage>
</organism>
<evidence type="ECO:0000256" key="2">
    <source>
        <dbReference type="ARBA" id="ARBA00022448"/>
    </source>
</evidence>
<keyword evidence="2 3" id="KW-0813">Transport</keyword>
<keyword evidence="7" id="KW-1185">Reference proteome</keyword>
<dbReference type="PANTHER" id="PTHR10884:SF14">
    <property type="entry name" value="NADH DEHYDROGENASE [UBIQUINONE] IRON-SULFUR PROTEIN 3, MITOCHONDRIAL"/>
    <property type="match status" value="1"/>
</dbReference>
<reference evidence="6 7" key="1">
    <citation type="submission" date="2019-10" db="EMBL/GenBank/DDBJ databases">
        <title>Description of Paenibacillus terrestris sp. nov.</title>
        <authorList>
            <person name="Carlier A."/>
            <person name="Qi S."/>
        </authorList>
    </citation>
    <scope>NUCLEOTIDE SEQUENCE [LARGE SCALE GENOMIC DNA]</scope>
    <source>
        <strain evidence="6 7">LMG 31458</strain>
    </source>
</reference>
<gene>
    <name evidence="3" type="primary">nuoC</name>
    <name evidence="6" type="ORF">GC098_08465</name>
</gene>
<dbReference type="InterPro" id="IPR037232">
    <property type="entry name" value="NADH_quin_OxRdtase_su_C/D-like"/>
</dbReference>
<keyword evidence="3" id="KW-1278">Translocase</keyword>
<dbReference type="Gene3D" id="3.30.460.80">
    <property type="entry name" value="NADH:ubiquinone oxidoreductase, 30kDa subunit"/>
    <property type="match status" value="1"/>
</dbReference>
<comment type="similarity">
    <text evidence="1 3">Belongs to the complex I 30 kDa subunit family.</text>
</comment>
<dbReference type="InterPro" id="IPR010218">
    <property type="entry name" value="NADH_DH_suC"/>
</dbReference>
<feature type="compositionally biased region" description="Low complexity" evidence="4">
    <location>
        <begin position="78"/>
        <end position="113"/>
    </location>
</feature>
<accession>A0ABX1XUE5</accession>
<feature type="region of interest" description="Disordered" evidence="4">
    <location>
        <begin position="1"/>
        <end position="193"/>
    </location>
</feature>
<dbReference type="PANTHER" id="PTHR10884">
    <property type="entry name" value="NADH DEHYDROGENASE UBIQUINONE IRON-SULFUR PROTEIN 3"/>
    <property type="match status" value="1"/>
</dbReference>
<dbReference type="InterPro" id="IPR001268">
    <property type="entry name" value="NADH_UbQ_OxRdtase_30kDa_su"/>
</dbReference>
<comment type="caution">
    <text evidence="6">The sequence shown here is derived from an EMBL/GenBank/DDBJ whole genome shotgun (WGS) entry which is preliminary data.</text>
</comment>
<feature type="compositionally biased region" description="Basic and acidic residues" evidence="4">
    <location>
        <begin position="175"/>
        <end position="186"/>
    </location>
</feature>
<comment type="subcellular location">
    <subcellularLocation>
        <location evidence="3">Cell membrane</location>
        <topology evidence="3">Peripheral membrane protein</topology>
        <orientation evidence="3">Cytoplasmic side</orientation>
    </subcellularLocation>
</comment>
<dbReference type="Pfam" id="PF00329">
    <property type="entry name" value="Complex1_30kDa"/>
    <property type="match status" value="1"/>
</dbReference>